<gene>
    <name evidence="1" type="primary">tsaB</name>
    <name evidence="1" type="ORF">ACI1P1_10705</name>
</gene>
<keyword evidence="1" id="KW-0012">Acyltransferase</keyword>
<organism evidence="1 2">
    <name type="scientific">Paenibacillus mesotrionivorans</name>
    <dbReference type="NCBI Taxonomy" id="3160968"/>
    <lineage>
        <taxon>Bacteria</taxon>
        <taxon>Bacillati</taxon>
        <taxon>Bacillota</taxon>
        <taxon>Bacilli</taxon>
        <taxon>Bacillales</taxon>
        <taxon>Paenibacillaceae</taxon>
        <taxon>Paenibacillus</taxon>
    </lineage>
</organism>
<name>A0ACC7NVG4_9BACL</name>
<accession>A0ACC7NVG4</accession>
<keyword evidence="1" id="KW-0808">Transferase</keyword>
<proteinExistence type="predicted"/>
<comment type="caution">
    <text evidence="1">The sequence shown here is derived from an EMBL/GenBank/DDBJ whole genome shotgun (WGS) entry which is preliminary data.</text>
</comment>
<dbReference type="Proteomes" id="UP001631969">
    <property type="component" value="Unassembled WGS sequence"/>
</dbReference>
<keyword evidence="2" id="KW-1185">Reference proteome</keyword>
<dbReference type="EC" id="2.3.1.234" evidence="1"/>
<protein>
    <submittedName>
        <fullName evidence="1">tRNA (Adenosine(37)-N6)-threonylcarbamoyltransferase complex dimerization subunit type 1 TsaB</fullName>
        <ecNumber evidence="1">2.3.1.234</ecNumber>
    </submittedName>
</protein>
<reference evidence="1" key="1">
    <citation type="submission" date="2024-12" db="EMBL/GenBank/DDBJ databases">
        <authorList>
            <person name="Wu N."/>
        </authorList>
    </citation>
    <scope>NUCLEOTIDE SEQUENCE</scope>
    <source>
        <strain evidence="1">P15</strain>
    </source>
</reference>
<evidence type="ECO:0000313" key="2">
    <source>
        <dbReference type="Proteomes" id="UP001631969"/>
    </source>
</evidence>
<dbReference type="EMBL" id="JBJURJ010000006">
    <property type="protein sequence ID" value="MFM9328759.1"/>
    <property type="molecule type" value="Genomic_DNA"/>
</dbReference>
<evidence type="ECO:0000313" key="1">
    <source>
        <dbReference type="EMBL" id="MFM9328759.1"/>
    </source>
</evidence>
<sequence length="311" mass="33267">MMNDRNPEHDVEIKGDPQPASGELSGQDVSGGLLLAIDSATSAMSVALVKKGKLLAEVNSLVERNHSVYLMPAIEEALNQAGLSLGALQGIAVGKGPGSYTGVRIGITVAKTMAWTLKLPVAGVSSLEALAAGALAEWRKQGGASSRVWVVPMLNARRGQAFTALLELRERETVGAKDAQENGSVLPAMWPVSSPGWLCREEDGIRLMETWADRLLELLGQEQEPPEAVLFVGEPQEFGAVTERFAQAAPEVSGDNVRTEAIPCDIHAEYTGYLGELRFRSGQGDDAHTLLPNYAQLAEAEVKLAEKQQTK</sequence>